<sequence length="144" mass="16857">MAGTHGLVNYCPDRRYQHWQRGFDRGFNSDLIESLHSDSHHVNKDPNDIYLADVIHQLGAWEEKLENYGSVHKTDLFHDFQDSKYKLLVKLDDIDVSRNSERRDKRLKIYDRINTLAKKLDAKIHLNHAACQDCVQVKVVMLNV</sequence>
<reference evidence="1" key="1">
    <citation type="submission" date="2021-06" db="EMBL/GenBank/DDBJ databases">
        <authorList>
            <person name="Hodson N. C."/>
            <person name="Mongue J. A."/>
            <person name="Jaron S. K."/>
        </authorList>
    </citation>
    <scope>NUCLEOTIDE SEQUENCE</scope>
</reference>
<gene>
    <name evidence="1" type="ORF">AFUS01_LOCUS9759</name>
</gene>
<keyword evidence="2" id="KW-1185">Reference proteome</keyword>
<dbReference type="Proteomes" id="UP000708208">
    <property type="component" value="Unassembled WGS sequence"/>
</dbReference>
<accession>A0A8J2JHV4</accession>
<comment type="caution">
    <text evidence="1">The sequence shown here is derived from an EMBL/GenBank/DDBJ whole genome shotgun (WGS) entry which is preliminary data.</text>
</comment>
<dbReference type="EMBL" id="CAJVCH010071041">
    <property type="protein sequence ID" value="CAG7720486.1"/>
    <property type="molecule type" value="Genomic_DNA"/>
</dbReference>
<protein>
    <submittedName>
        <fullName evidence="1">Uncharacterized protein</fullName>
    </submittedName>
</protein>
<dbReference type="AlphaFoldDB" id="A0A8J2JHV4"/>
<proteinExistence type="predicted"/>
<name>A0A8J2JHV4_9HEXA</name>
<evidence type="ECO:0000313" key="1">
    <source>
        <dbReference type="EMBL" id="CAG7720486.1"/>
    </source>
</evidence>
<organism evidence="1 2">
    <name type="scientific">Allacma fusca</name>
    <dbReference type="NCBI Taxonomy" id="39272"/>
    <lineage>
        <taxon>Eukaryota</taxon>
        <taxon>Metazoa</taxon>
        <taxon>Ecdysozoa</taxon>
        <taxon>Arthropoda</taxon>
        <taxon>Hexapoda</taxon>
        <taxon>Collembola</taxon>
        <taxon>Symphypleona</taxon>
        <taxon>Sminthuridae</taxon>
        <taxon>Allacma</taxon>
    </lineage>
</organism>
<evidence type="ECO:0000313" key="2">
    <source>
        <dbReference type="Proteomes" id="UP000708208"/>
    </source>
</evidence>